<gene>
    <name evidence="2" type="ORF">HDID_LOCUS9225</name>
</gene>
<reference evidence="4" key="1">
    <citation type="submission" date="2017-02" db="UniProtKB">
        <authorList>
            <consortium name="WormBaseParasite"/>
        </authorList>
    </citation>
    <scope>IDENTIFICATION</scope>
</reference>
<evidence type="ECO:0000313" key="2">
    <source>
        <dbReference type="EMBL" id="VDL61543.1"/>
    </source>
</evidence>
<dbReference type="AlphaFoldDB" id="A0A0R3SUN9"/>
<sequence>MRATPARRRHGRRQQDSQTYGLLLSPITTSSLFLQEIESFQRGACDLGLEIQNFVGDISKVETLARLSQDFTIFELDRERMEGLQRRRRQLQRRLSSCESRGVDLRKRLRELRESSNSEEEDVESNNRNNGEDISSLDLPKDRSSQILVVEQYIIQLSETRSKLRKFWNRYARGLRNLQTLEDFESHFKKRASGLVY</sequence>
<evidence type="ECO:0000313" key="4">
    <source>
        <dbReference type="WBParaSite" id="HDID_0000922701-mRNA-1"/>
    </source>
</evidence>
<evidence type="ECO:0000256" key="1">
    <source>
        <dbReference type="SAM" id="MobiDB-lite"/>
    </source>
</evidence>
<dbReference type="WBParaSite" id="HDID_0000922701-mRNA-1">
    <property type="protein sequence ID" value="HDID_0000922701-mRNA-1"/>
    <property type="gene ID" value="HDID_0000922701"/>
</dbReference>
<accession>A0A0R3SUN9</accession>
<organism evidence="4">
    <name type="scientific">Hymenolepis diminuta</name>
    <name type="common">Rat tapeworm</name>
    <dbReference type="NCBI Taxonomy" id="6216"/>
    <lineage>
        <taxon>Eukaryota</taxon>
        <taxon>Metazoa</taxon>
        <taxon>Spiralia</taxon>
        <taxon>Lophotrochozoa</taxon>
        <taxon>Platyhelminthes</taxon>
        <taxon>Cestoda</taxon>
        <taxon>Eucestoda</taxon>
        <taxon>Cyclophyllidea</taxon>
        <taxon>Hymenolepididae</taxon>
        <taxon>Hymenolepis</taxon>
    </lineage>
</organism>
<dbReference type="EMBL" id="UYSG01011240">
    <property type="protein sequence ID" value="VDL61543.1"/>
    <property type="molecule type" value="Genomic_DNA"/>
</dbReference>
<proteinExistence type="predicted"/>
<reference evidence="2 3" key="2">
    <citation type="submission" date="2018-11" db="EMBL/GenBank/DDBJ databases">
        <authorList>
            <consortium name="Pathogen Informatics"/>
        </authorList>
    </citation>
    <scope>NUCLEOTIDE SEQUENCE [LARGE SCALE GENOMIC DNA]</scope>
</reference>
<evidence type="ECO:0000313" key="3">
    <source>
        <dbReference type="Proteomes" id="UP000274504"/>
    </source>
</evidence>
<feature type="region of interest" description="Disordered" evidence="1">
    <location>
        <begin position="112"/>
        <end position="138"/>
    </location>
</feature>
<dbReference type="OrthoDB" id="10004999at2759"/>
<protein>
    <submittedName>
        <fullName evidence="4">VPS37 C-terminal domain-containing protein</fullName>
    </submittedName>
</protein>
<name>A0A0R3SUN9_HYMDI</name>
<dbReference type="Proteomes" id="UP000274504">
    <property type="component" value="Unassembled WGS sequence"/>
</dbReference>